<dbReference type="Gene3D" id="1.10.510.10">
    <property type="entry name" value="Transferase(Phosphotransferase) domain 1"/>
    <property type="match status" value="1"/>
</dbReference>
<dbReference type="Gene3D" id="1.20.58.840">
    <property type="match status" value="1"/>
</dbReference>
<dbReference type="Pfam" id="PF01636">
    <property type="entry name" value="APH"/>
    <property type="match status" value="1"/>
</dbReference>
<dbReference type="InterPro" id="IPR002575">
    <property type="entry name" value="Aminoglycoside_PTrfase"/>
</dbReference>
<feature type="domain" description="Aminoglycoside phosphotransferase" evidence="1">
    <location>
        <begin position="23"/>
        <end position="260"/>
    </location>
</feature>
<keyword evidence="2" id="KW-0808">Transferase</keyword>
<dbReference type="InterPro" id="IPR011009">
    <property type="entry name" value="Kinase-like_dom_sf"/>
</dbReference>
<dbReference type="Proteomes" id="UP000215459">
    <property type="component" value="Unassembled WGS sequence"/>
</dbReference>
<keyword evidence="2" id="KW-0418">Kinase</keyword>
<reference evidence="2 3" key="1">
    <citation type="submission" date="2017-07" db="EMBL/GenBank/DDBJ databases">
        <title>The genome sequence of Paludifilum halophilum highlights mechanisms for microbial adaptation to high salt environemnts.</title>
        <authorList>
            <person name="Belbahri L."/>
        </authorList>
    </citation>
    <scope>NUCLEOTIDE SEQUENCE [LARGE SCALE GENOMIC DNA]</scope>
    <source>
        <strain evidence="2 3">DSM 102817</strain>
    </source>
</reference>
<dbReference type="AlphaFoldDB" id="A0A235B4E1"/>
<dbReference type="Gene3D" id="3.30.200.20">
    <property type="entry name" value="Phosphorylase Kinase, domain 1"/>
    <property type="match status" value="1"/>
</dbReference>
<dbReference type="RefSeq" id="WP_094265392.1">
    <property type="nucleotide sequence ID" value="NZ_NOWF01000009.1"/>
</dbReference>
<evidence type="ECO:0000313" key="2">
    <source>
        <dbReference type="EMBL" id="OYD06829.1"/>
    </source>
</evidence>
<organism evidence="2 3">
    <name type="scientific">Paludifilum halophilum</name>
    <dbReference type="NCBI Taxonomy" id="1642702"/>
    <lineage>
        <taxon>Bacteria</taxon>
        <taxon>Bacillati</taxon>
        <taxon>Bacillota</taxon>
        <taxon>Bacilli</taxon>
        <taxon>Bacillales</taxon>
        <taxon>Thermoactinomycetaceae</taxon>
        <taxon>Paludifilum</taxon>
    </lineage>
</organism>
<proteinExistence type="predicted"/>
<protein>
    <submittedName>
        <fullName evidence="2">Kinase</fullName>
    </submittedName>
</protein>
<dbReference type="EMBL" id="NOWF01000009">
    <property type="protein sequence ID" value="OYD06829.1"/>
    <property type="molecule type" value="Genomic_DNA"/>
</dbReference>
<dbReference type="SUPFAM" id="SSF56112">
    <property type="entry name" value="Protein kinase-like (PK-like)"/>
    <property type="match status" value="1"/>
</dbReference>
<sequence>MHSMRKMLKKHYNIDAENILPKQGGWASLAYQVYDYKACYFLKVYEKNRASTPKLTALIDQYVPVMEWLIHHSNLKGKIPVPHLTRGGDYKCEDEYGIYLLYDYIKGETIGNRDLTDDQVFQLSNIVTELHVYGEDIPMETDDLRDHFDVPFLQSLKQTLNKERDALPNDIRVLIHPYMKQIHDLVITVDKLSVRLKNSDLRRALCHTDLHYWNLMQSGQQLMLIDWEGLRLAPVEADLMFLVYKPYYSEFLRIYRRTHKHFSPNPMALRFYQGKRKLEDVWELIEQLLLDQQEEQERRVTKGLLKEALRDTS</sequence>
<dbReference type="GO" id="GO:0016301">
    <property type="term" value="F:kinase activity"/>
    <property type="evidence" value="ECO:0007669"/>
    <property type="project" value="UniProtKB-KW"/>
</dbReference>
<comment type="caution">
    <text evidence="2">The sequence shown here is derived from an EMBL/GenBank/DDBJ whole genome shotgun (WGS) entry which is preliminary data.</text>
</comment>
<evidence type="ECO:0000313" key="3">
    <source>
        <dbReference type="Proteomes" id="UP000215459"/>
    </source>
</evidence>
<accession>A0A235B4E1</accession>
<dbReference type="OrthoDB" id="1645186at2"/>
<keyword evidence="3" id="KW-1185">Reference proteome</keyword>
<gene>
    <name evidence="2" type="ORF">CHM34_14865</name>
</gene>
<evidence type="ECO:0000259" key="1">
    <source>
        <dbReference type="Pfam" id="PF01636"/>
    </source>
</evidence>
<name>A0A235B4E1_9BACL</name>